<feature type="transmembrane region" description="Helical" evidence="2">
    <location>
        <begin position="50"/>
        <end position="70"/>
    </location>
</feature>
<dbReference type="GO" id="GO:0022857">
    <property type="term" value="F:transmembrane transporter activity"/>
    <property type="evidence" value="ECO:0007669"/>
    <property type="project" value="InterPro"/>
</dbReference>
<evidence type="ECO:0000313" key="4">
    <source>
        <dbReference type="Proteomes" id="UP000184476"/>
    </source>
</evidence>
<feature type="transmembrane region" description="Helical" evidence="2">
    <location>
        <begin position="366"/>
        <end position="385"/>
    </location>
</feature>
<dbReference type="STRING" id="112248.SAMN05444392_10654"/>
<gene>
    <name evidence="3" type="ORF">SAMN05444392_10654</name>
</gene>
<feature type="transmembrane region" description="Helical" evidence="2">
    <location>
        <begin position="285"/>
        <end position="314"/>
    </location>
</feature>
<dbReference type="Pfam" id="PF07690">
    <property type="entry name" value="MFS_1"/>
    <property type="match status" value="1"/>
</dbReference>
<dbReference type="PANTHER" id="PTHR23531">
    <property type="entry name" value="QUINOLENE RESISTANCE PROTEIN NORA"/>
    <property type="match status" value="1"/>
</dbReference>
<accession>A0A1M4Y5Q9</accession>
<evidence type="ECO:0000313" key="3">
    <source>
        <dbReference type="EMBL" id="SHF00956.1"/>
    </source>
</evidence>
<dbReference type="InterPro" id="IPR011701">
    <property type="entry name" value="MFS"/>
</dbReference>
<keyword evidence="2" id="KW-1133">Transmembrane helix</keyword>
<feature type="transmembrane region" description="Helical" evidence="2">
    <location>
        <begin position="166"/>
        <end position="186"/>
    </location>
</feature>
<dbReference type="InterPro" id="IPR036259">
    <property type="entry name" value="MFS_trans_sf"/>
</dbReference>
<name>A0A1M4Y5Q9_9BACL</name>
<proteinExistence type="predicted"/>
<dbReference type="PANTHER" id="PTHR23531:SF1">
    <property type="entry name" value="QUINOLENE RESISTANCE PROTEIN NORA"/>
    <property type="match status" value="1"/>
</dbReference>
<dbReference type="AlphaFoldDB" id="A0A1M4Y5Q9"/>
<dbReference type="RefSeq" id="WP_073154893.1">
    <property type="nucleotide sequence ID" value="NZ_FQVL01000006.1"/>
</dbReference>
<keyword evidence="2" id="KW-0812">Transmembrane</keyword>
<dbReference type="Proteomes" id="UP000184476">
    <property type="component" value="Unassembled WGS sequence"/>
</dbReference>
<feature type="transmembrane region" description="Helical" evidence="2">
    <location>
        <begin position="100"/>
        <end position="123"/>
    </location>
</feature>
<keyword evidence="4" id="KW-1185">Reference proteome</keyword>
<dbReference type="SUPFAM" id="SSF103473">
    <property type="entry name" value="MFS general substrate transporter"/>
    <property type="match status" value="1"/>
</dbReference>
<keyword evidence="2" id="KW-0472">Membrane</keyword>
<feature type="transmembrane region" description="Helical" evidence="2">
    <location>
        <begin position="143"/>
        <end position="160"/>
    </location>
</feature>
<dbReference type="InterPro" id="IPR052714">
    <property type="entry name" value="MFS_Exporter"/>
</dbReference>
<protein>
    <submittedName>
        <fullName evidence="3">Predicted arabinose efflux permease, MFS family</fullName>
    </submittedName>
</protein>
<dbReference type="EMBL" id="FQVL01000006">
    <property type="protein sequence ID" value="SHF00956.1"/>
    <property type="molecule type" value="Genomic_DNA"/>
</dbReference>
<evidence type="ECO:0000256" key="2">
    <source>
        <dbReference type="SAM" id="Phobius"/>
    </source>
</evidence>
<feature type="transmembrane region" description="Helical" evidence="2">
    <location>
        <begin position="77"/>
        <end position="94"/>
    </location>
</feature>
<evidence type="ECO:0000256" key="1">
    <source>
        <dbReference type="ARBA" id="ARBA00004651"/>
    </source>
</evidence>
<organism evidence="3 4">
    <name type="scientific">Seinonella peptonophila</name>
    <dbReference type="NCBI Taxonomy" id="112248"/>
    <lineage>
        <taxon>Bacteria</taxon>
        <taxon>Bacillati</taxon>
        <taxon>Bacillota</taxon>
        <taxon>Bacilli</taxon>
        <taxon>Bacillales</taxon>
        <taxon>Thermoactinomycetaceae</taxon>
        <taxon>Seinonella</taxon>
    </lineage>
</organism>
<comment type="subcellular location">
    <subcellularLocation>
        <location evidence="1">Cell membrane</location>
        <topology evidence="1">Multi-pass membrane protein</topology>
    </subcellularLocation>
</comment>
<dbReference type="GO" id="GO:0005886">
    <property type="term" value="C:plasma membrane"/>
    <property type="evidence" value="ECO:0007669"/>
    <property type="project" value="UniProtKB-SubCell"/>
</dbReference>
<dbReference type="Gene3D" id="1.20.1250.20">
    <property type="entry name" value="MFS general substrate transporter like domains"/>
    <property type="match status" value="2"/>
</dbReference>
<feature type="transmembrane region" description="Helical" evidence="2">
    <location>
        <begin position="228"/>
        <end position="257"/>
    </location>
</feature>
<sequence length="393" mass="42936">MNHEKMDWLSKETGIGLLLAGTNALIFGWIETPFGHILKEFGLGRMTGLLMSTFWIAAILVGFSISNLLLERSLKTTYLIAFGLTSLACLGYSLSHDPVIIALSRFMHGAAYGLCYPAFSVIIRRSVQPLEAQKQPISWEGSVTAISLGLGGVLASLLISHHGHQFLWGAVAVMMSLCCIVSLIWLPKYSVRVHHERKGWSGWIHQNFDLPSLKLTFWGMGTSLSNRVYLTFLPLALGNLALASKILLMTTVMNALIGPPVSKLMKWLEDEKQVSNELIVVVSRLLMVGGLTILAFSQTLAALLVVATLMPIAVKGHNFGTDQAAKKIGKKVTPASTAFKNSMNVAFLLGTLYGGSIGGEYGFKHIWLATIPWALISTVAAVIYLRRSNYYVP</sequence>
<reference evidence="3 4" key="1">
    <citation type="submission" date="2016-11" db="EMBL/GenBank/DDBJ databases">
        <authorList>
            <person name="Jaros S."/>
            <person name="Januszkiewicz K."/>
            <person name="Wedrychowicz H."/>
        </authorList>
    </citation>
    <scope>NUCLEOTIDE SEQUENCE [LARGE SCALE GENOMIC DNA]</scope>
    <source>
        <strain evidence="3 4">DSM 44666</strain>
    </source>
</reference>
<feature type="transmembrane region" description="Helical" evidence="2">
    <location>
        <begin position="12"/>
        <end position="30"/>
    </location>
</feature>